<gene>
    <name evidence="2" type="ORF">OB936_04660</name>
    <name evidence="1" type="ORF">OB951_05735</name>
</gene>
<dbReference type="EMBL" id="JAOPMD010000009">
    <property type="protein sequence ID" value="MDH7899505.1"/>
    <property type="molecule type" value="Genomic_DNA"/>
</dbReference>
<dbReference type="Proteomes" id="UP001157379">
    <property type="component" value="Unassembled WGS sequence"/>
</dbReference>
<evidence type="ECO:0000313" key="1">
    <source>
        <dbReference type="EMBL" id="MDH7890100.1"/>
    </source>
</evidence>
<name>A0AA43P839_9BIFI</name>
<sequence>MSWLQDAHRIGNSAATFIVGRLRTPQCSQTCEAQRENSRRRLLSNSVIVPNVDRTPGTEGL</sequence>
<reference evidence="1" key="1">
    <citation type="submission" date="2022-09" db="EMBL/GenBank/DDBJ databases">
        <authorList>
            <person name="Orihara K."/>
        </authorList>
    </citation>
    <scope>NUCLEOTIDE SEQUENCE</scope>
    <source>
        <strain evidence="2">YIT 13057</strain>
        <strain evidence="1">YIT 13062</strain>
    </source>
</reference>
<evidence type="ECO:0000313" key="3">
    <source>
        <dbReference type="Proteomes" id="UP001161916"/>
    </source>
</evidence>
<accession>A0AA43P839</accession>
<dbReference type="AlphaFoldDB" id="A0AA43P839"/>
<dbReference type="RefSeq" id="WP_228429081.1">
    <property type="nucleotide sequence ID" value="NZ_CP026729.1"/>
</dbReference>
<comment type="caution">
    <text evidence="1">The sequence shown here is derived from an EMBL/GenBank/DDBJ whole genome shotgun (WGS) entry which is preliminary data.</text>
</comment>
<protein>
    <submittedName>
        <fullName evidence="1">Uncharacterized protein</fullName>
    </submittedName>
</protein>
<organism evidence="1 3">
    <name type="scientific">Bifidobacterium catenulatum subsp. kashiwanohense</name>
    <dbReference type="NCBI Taxonomy" id="630129"/>
    <lineage>
        <taxon>Bacteria</taxon>
        <taxon>Bacillati</taxon>
        <taxon>Actinomycetota</taxon>
        <taxon>Actinomycetes</taxon>
        <taxon>Bifidobacteriales</taxon>
        <taxon>Bifidobacteriaceae</taxon>
        <taxon>Bifidobacterium</taxon>
    </lineage>
</organism>
<proteinExistence type="predicted"/>
<dbReference type="EMBL" id="JAOPMH010000007">
    <property type="protein sequence ID" value="MDH7890100.1"/>
    <property type="molecule type" value="Genomic_DNA"/>
</dbReference>
<evidence type="ECO:0000313" key="2">
    <source>
        <dbReference type="EMBL" id="MDH7899505.1"/>
    </source>
</evidence>
<dbReference type="Proteomes" id="UP001161916">
    <property type="component" value="Unassembled WGS sequence"/>
</dbReference>
<reference evidence="1" key="2">
    <citation type="journal article" date="2023" name="Gut Microbes">
        <title>Characterization of Bifidobacterium kashiwanohense that utilizes both milk- and plant-derived oligosaccharides.</title>
        <authorList>
            <person name="Orihara K."/>
            <person name="Yahagi K."/>
            <person name="Saito Y."/>
            <person name="Watanabe Y."/>
            <person name="Sasai T."/>
            <person name="Hara T."/>
            <person name="Tsukuda N."/>
            <person name="Oki K."/>
            <person name="Fujimoto J."/>
            <person name="Matsuki T."/>
        </authorList>
    </citation>
    <scope>NUCLEOTIDE SEQUENCE</scope>
    <source>
        <strain evidence="2">YIT 13057</strain>
        <strain evidence="1">YIT 13062</strain>
    </source>
</reference>